<gene>
    <name evidence="2" type="primary">pgdA</name>
    <name evidence="2" type="ORF">LMG3458_03074</name>
</gene>
<evidence type="ECO:0000313" key="2">
    <source>
        <dbReference type="EMBL" id="CAB3708474.1"/>
    </source>
</evidence>
<dbReference type="CDD" id="cd10979">
    <property type="entry name" value="CE4_PuuE_like"/>
    <property type="match status" value="1"/>
</dbReference>
<dbReference type="GO" id="GO:0005975">
    <property type="term" value="P:carbohydrate metabolic process"/>
    <property type="evidence" value="ECO:0007669"/>
    <property type="project" value="InterPro"/>
</dbReference>
<sequence>MQLPYHDRYPYSAIVERGNYDWPGGKRLAVYIGLNIEHFAFGAGRGHHLGTELPQPDARGFAWRDYGNRVGVWRLFDLFDELELPAAHLLNTAIFDYAPQIAERVMARGDEIIGHGRTNAEAQGHLWPDDEKRLLTEVREAIKRHTGQDVRGWMGPWMSQSHQTPELLVETGYKFVMDWPADDQPLWMRTGQGPLMSVPYPLEINDSPQMLVRRHTPQDFEHMIIEQFEEMLEQSTRQPLVFGIALHTMIVGQPYRLRSLRRALKYIARHPQRDRLWFTRPGEIYDHCAALPPAILPQP</sequence>
<dbReference type="Pfam" id="PF01522">
    <property type="entry name" value="Polysacc_deac_1"/>
    <property type="match status" value="1"/>
</dbReference>
<evidence type="ECO:0000313" key="3">
    <source>
        <dbReference type="Proteomes" id="UP000494111"/>
    </source>
</evidence>
<dbReference type="AlphaFoldDB" id="A0A6S7A1W9"/>
<dbReference type="SUPFAM" id="SSF88713">
    <property type="entry name" value="Glycoside hydrolase/deacetylase"/>
    <property type="match status" value="1"/>
</dbReference>
<organism evidence="2 3">
    <name type="scientific">Achromobacter deleyi</name>
    <dbReference type="NCBI Taxonomy" id="1353891"/>
    <lineage>
        <taxon>Bacteria</taxon>
        <taxon>Pseudomonadati</taxon>
        <taxon>Pseudomonadota</taxon>
        <taxon>Betaproteobacteria</taxon>
        <taxon>Burkholderiales</taxon>
        <taxon>Alcaligenaceae</taxon>
        <taxon>Achromobacter</taxon>
    </lineage>
</organism>
<dbReference type="RefSeq" id="WP_175192907.1">
    <property type="nucleotide sequence ID" value="NZ_CADIJO010000009.1"/>
</dbReference>
<keyword evidence="2" id="KW-0378">Hydrolase</keyword>
<proteinExistence type="predicted"/>
<dbReference type="InterPro" id="IPR002509">
    <property type="entry name" value="NODB_dom"/>
</dbReference>
<dbReference type="InterPro" id="IPR011330">
    <property type="entry name" value="Glyco_hydro/deAcase_b/a-brl"/>
</dbReference>
<evidence type="ECO:0000259" key="1">
    <source>
        <dbReference type="Pfam" id="PF01522"/>
    </source>
</evidence>
<dbReference type="EMBL" id="CADIJO010000009">
    <property type="protein sequence ID" value="CAB3708474.1"/>
    <property type="molecule type" value="Genomic_DNA"/>
</dbReference>
<dbReference type="Gene3D" id="3.20.20.370">
    <property type="entry name" value="Glycoside hydrolase/deacetylase"/>
    <property type="match status" value="1"/>
</dbReference>
<name>A0A6S7A1W9_9BURK</name>
<dbReference type="PANTHER" id="PTHR43123:SF4">
    <property type="entry name" value="POLYSACCHARIDE DEACETYLASE"/>
    <property type="match status" value="1"/>
</dbReference>
<protein>
    <submittedName>
        <fullName evidence="2">Peptidoglycan deacetylase</fullName>
        <ecNumber evidence="2">3.5.1.-</ecNumber>
    </submittedName>
</protein>
<dbReference type="Proteomes" id="UP000494111">
    <property type="component" value="Unassembled WGS sequence"/>
</dbReference>
<dbReference type="EC" id="3.5.1.-" evidence="2"/>
<feature type="domain" description="NodB homology" evidence="1">
    <location>
        <begin position="65"/>
        <end position="176"/>
    </location>
</feature>
<accession>A0A6S7A1W9</accession>
<dbReference type="GO" id="GO:0016810">
    <property type="term" value="F:hydrolase activity, acting on carbon-nitrogen (but not peptide) bonds"/>
    <property type="evidence" value="ECO:0007669"/>
    <property type="project" value="InterPro"/>
</dbReference>
<dbReference type="PANTHER" id="PTHR43123">
    <property type="entry name" value="POLYSACCHARIDE DEACETYLASE-RELATED"/>
    <property type="match status" value="1"/>
</dbReference>
<reference evidence="2 3" key="1">
    <citation type="submission" date="2020-04" db="EMBL/GenBank/DDBJ databases">
        <authorList>
            <person name="De Canck E."/>
        </authorList>
    </citation>
    <scope>NUCLEOTIDE SEQUENCE [LARGE SCALE GENOMIC DNA]</scope>
    <source>
        <strain evidence="2 3">LMG 3458</strain>
    </source>
</reference>